<evidence type="ECO:0000259" key="1">
    <source>
        <dbReference type="Pfam" id="PF04577"/>
    </source>
</evidence>
<evidence type="ECO:0000313" key="2">
    <source>
        <dbReference type="EMBL" id="MCI4683882.1"/>
    </source>
</evidence>
<feature type="domain" description="Glycosyltransferase 61 catalytic" evidence="1">
    <location>
        <begin position="192"/>
        <end position="361"/>
    </location>
</feature>
<dbReference type="Proteomes" id="UP001139104">
    <property type="component" value="Unassembled WGS sequence"/>
</dbReference>
<dbReference type="InterPro" id="IPR049625">
    <property type="entry name" value="Glyco_transf_61_cat"/>
</dbReference>
<dbReference type="RefSeq" id="WP_243067803.1">
    <property type="nucleotide sequence ID" value="NZ_JAIVFK010000006.1"/>
</dbReference>
<evidence type="ECO:0000313" key="3">
    <source>
        <dbReference type="Proteomes" id="UP001139104"/>
    </source>
</evidence>
<keyword evidence="3" id="KW-1185">Reference proteome</keyword>
<organism evidence="2 3">
    <name type="scientific">Candidatus Rhodoblastus alkanivorans</name>
    <dbReference type="NCBI Taxonomy" id="2954117"/>
    <lineage>
        <taxon>Bacteria</taxon>
        <taxon>Pseudomonadati</taxon>
        <taxon>Pseudomonadota</taxon>
        <taxon>Alphaproteobacteria</taxon>
        <taxon>Hyphomicrobiales</taxon>
        <taxon>Rhodoblastaceae</taxon>
        <taxon>Rhodoblastus</taxon>
    </lineage>
</organism>
<dbReference type="Pfam" id="PF04577">
    <property type="entry name" value="Glyco_transf_61"/>
    <property type="match status" value="1"/>
</dbReference>
<dbReference type="EMBL" id="JAIVFP010000001">
    <property type="protein sequence ID" value="MCI4683882.1"/>
    <property type="molecule type" value="Genomic_DNA"/>
</dbReference>
<gene>
    <name evidence="2" type="ORF">K2U94_14095</name>
</gene>
<accession>A0ABS9Z9K8</accession>
<protein>
    <submittedName>
        <fullName evidence="2">Glycosyltransferase family 61 protein</fullName>
    </submittedName>
</protein>
<reference evidence="2" key="1">
    <citation type="journal article" date="2022" name="ISME J.">
        <title>Identification of active gaseous-alkane degraders at natural gas seeps.</title>
        <authorList>
            <person name="Farhan Ul Haque M."/>
            <person name="Hernandez M."/>
            <person name="Crombie A.T."/>
            <person name="Murrell J.C."/>
        </authorList>
    </citation>
    <scope>NUCLEOTIDE SEQUENCE</scope>
    <source>
        <strain evidence="2">PC2</strain>
    </source>
</reference>
<proteinExistence type="predicted"/>
<name>A0ABS9Z9K8_9HYPH</name>
<sequence length="430" mass="47181">MTGDASAWKKFRHALSRATRQAIREPLRKIREPARQSLLKLVPGFPVVIQSVETLPLVPYEGALPPQGARCLVYDDAPVAIRAHPLSRNSSDTESFHYSDHTMVSPGLTLESPGPHFWFARSGAMISPQGKIWPHSFMAPFRRDRLRTVKCIGVAHDGPDEKGLVFHPSLLMGAPRVSGPHLLAAQPGSPNFGHFLLDIVPLMALGREIGAPMLSWPLRDWQRGIVARLGLKPGQLREIPAKNHFVAQPVVSNRMAGLGAHIAHPQAKKTFDAIRATVDLAAYDHLPRRFFLMRGMKHGRALKNRAELAEALASHGVVSVQPEMLGFEEQVALFARAELAVAEFGAAMANVVFCPPGAKVVEIISEGQHDPWSAHLCAMLGLEHVVHFQKLTEEEQISRGDRFAPSPDFAYRVDVGAIAAIVDQLTADRV</sequence>
<comment type="caution">
    <text evidence="2">The sequence shown here is derived from an EMBL/GenBank/DDBJ whole genome shotgun (WGS) entry which is preliminary data.</text>
</comment>